<sequence>MHFLYIIYSPKTNKFYVGETKNVEQRLALHNQHSFKKAFTTSAKNWVIKLSFECKSREEALDLEQFIKRMKSKVFIQKIIKDPNILKDILNKK</sequence>
<dbReference type="SMART" id="SM00465">
    <property type="entry name" value="GIYc"/>
    <property type="match status" value="1"/>
</dbReference>
<dbReference type="CDD" id="cd10449">
    <property type="entry name" value="GIY-YIG_SLX1_like"/>
    <property type="match status" value="1"/>
</dbReference>
<dbReference type="PANTHER" id="PTHR34477">
    <property type="entry name" value="UPF0213 PROTEIN YHBQ"/>
    <property type="match status" value="1"/>
</dbReference>
<gene>
    <name evidence="3" type="ORF">GCM10009433_03820</name>
</gene>
<organism evidence="3 4">
    <name type="scientific">Psychroflexus lacisalsi</name>
    <dbReference type="NCBI Taxonomy" id="503928"/>
    <lineage>
        <taxon>Bacteria</taxon>
        <taxon>Pseudomonadati</taxon>
        <taxon>Bacteroidota</taxon>
        <taxon>Flavobacteriia</taxon>
        <taxon>Flavobacteriales</taxon>
        <taxon>Flavobacteriaceae</taxon>
        <taxon>Psychroflexus</taxon>
    </lineage>
</organism>
<name>A0ABN1K210_9FLAO</name>
<protein>
    <recommendedName>
        <fullName evidence="2">GIY-YIG domain-containing protein</fullName>
    </recommendedName>
</protein>
<dbReference type="SUPFAM" id="SSF82771">
    <property type="entry name" value="GIY-YIG endonuclease"/>
    <property type="match status" value="1"/>
</dbReference>
<comment type="similarity">
    <text evidence="1">Belongs to the UPF0213 family.</text>
</comment>
<dbReference type="Pfam" id="PF01541">
    <property type="entry name" value="GIY-YIG"/>
    <property type="match status" value="1"/>
</dbReference>
<dbReference type="Proteomes" id="UP001500185">
    <property type="component" value="Unassembled WGS sequence"/>
</dbReference>
<feature type="domain" description="GIY-YIG" evidence="2">
    <location>
        <begin position="1"/>
        <end position="77"/>
    </location>
</feature>
<evidence type="ECO:0000313" key="3">
    <source>
        <dbReference type="EMBL" id="GAA0752632.1"/>
    </source>
</evidence>
<dbReference type="RefSeq" id="WP_224455501.1">
    <property type="nucleotide sequence ID" value="NZ_BAAAGG010000004.1"/>
</dbReference>
<dbReference type="Gene3D" id="3.40.1440.10">
    <property type="entry name" value="GIY-YIG endonuclease"/>
    <property type="match status" value="1"/>
</dbReference>
<dbReference type="InterPro" id="IPR050190">
    <property type="entry name" value="UPF0213_domain"/>
</dbReference>
<dbReference type="PANTHER" id="PTHR34477:SF1">
    <property type="entry name" value="UPF0213 PROTEIN YHBQ"/>
    <property type="match status" value="1"/>
</dbReference>
<keyword evidence="4" id="KW-1185">Reference proteome</keyword>
<evidence type="ECO:0000313" key="4">
    <source>
        <dbReference type="Proteomes" id="UP001500185"/>
    </source>
</evidence>
<dbReference type="InterPro" id="IPR000305">
    <property type="entry name" value="GIY-YIG_endonuc"/>
</dbReference>
<evidence type="ECO:0000256" key="1">
    <source>
        <dbReference type="ARBA" id="ARBA00007435"/>
    </source>
</evidence>
<comment type="caution">
    <text evidence="3">The sequence shown here is derived from an EMBL/GenBank/DDBJ whole genome shotgun (WGS) entry which is preliminary data.</text>
</comment>
<accession>A0ABN1K210</accession>
<proteinExistence type="inferred from homology"/>
<evidence type="ECO:0000259" key="2">
    <source>
        <dbReference type="PROSITE" id="PS50164"/>
    </source>
</evidence>
<dbReference type="InterPro" id="IPR035901">
    <property type="entry name" value="GIY-YIG_endonuc_sf"/>
</dbReference>
<dbReference type="PROSITE" id="PS50164">
    <property type="entry name" value="GIY_YIG"/>
    <property type="match status" value="1"/>
</dbReference>
<reference evidence="3 4" key="1">
    <citation type="journal article" date="2019" name="Int. J. Syst. Evol. Microbiol.">
        <title>The Global Catalogue of Microorganisms (GCM) 10K type strain sequencing project: providing services to taxonomists for standard genome sequencing and annotation.</title>
        <authorList>
            <consortium name="The Broad Institute Genomics Platform"/>
            <consortium name="The Broad Institute Genome Sequencing Center for Infectious Disease"/>
            <person name="Wu L."/>
            <person name="Ma J."/>
        </authorList>
    </citation>
    <scope>NUCLEOTIDE SEQUENCE [LARGE SCALE GENOMIC DNA]</scope>
    <source>
        <strain evidence="3 4">JCM 16231</strain>
    </source>
</reference>
<dbReference type="EMBL" id="BAAAGG010000004">
    <property type="protein sequence ID" value="GAA0752632.1"/>
    <property type="molecule type" value="Genomic_DNA"/>
</dbReference>